<dbReference type="UniPathway" id="UPA00219"/>
<evidence type="ECO:0000256" key="13">
    <source>
        <dbReference type="PIRSR" id="PIRSR600715-1"/>
    </source>
</evidence>
<feature type="transmembrane region" description="Helical" evidence="11">
    <location>
        <begin position="20"/>
        <end position="40"/>
    </location>
</feature>
<evidence type="ECO:0000256" key="3">
    <source>
        <dbReference type="ARBA" id="ARBA00022679"/>
    </source>
</evidence>
<evidence type="ECO:0000256" key="5">
    <source>
        <dbReference type="ARBA" id="ARBA00022960"/>
    </source>
</evidence>
<dbReference type="GO" id="GO:0046872">
    <property type="term" value="F:metal ion binding"/>
    <property type="evidence" value="ECO:0007669"/>
    <property type="project" value="UniProtKB-KW"/>
</dbReference>
<feature type="binding site" evidence="13">
    <location>
        <position position="271"/>
    </location>
    <ligand>
        <name>Mg(2+)</name>
        <dbReference type="ChEBI" id="CHEBI:18420"/>
    </ligand>
</feature>
<dbReference type="GO" id="GO:0008963">
    <property type="term" value="F:phospho-N-acetylmuramoyl-pentapeptide-transferase activity"/>
    <property type="evidence" value="ECO:0007669"/>
    <property type="project" value="UniProtKB-UniRule"/>
</dbReference>
<comment type="cofactor">
    <cofactor evidence="11 13">
        <name>Mg(2+)</name>
        <dbReference type="ChEBI" id="CHEBI:18420"/>
    </cofactor>
</comment>
<keyword evidence="5 11" id="KW-0133">Cell shape</keyword>
<comment type="pathway">
    <text evidence="11">Cell wall biogenesis; peptidoglycan biosynthesis.</text>
</comment>
<dbReference type="GO" id="GO:0009252">
    <property type="term" value="P:peptidoglycan biosynthetic process"/>
    <property type="evidence" value="ECO:0007669"/>
    <property type="project" value="UniProtKB-UniRule"/>
</dbReference>
<evidence type="ECO:0000256" key="1">
    <source>
        <dbReference type="ARBA" id="ARBA00004141"/>
    </source>
</evidence>
<dbReference type="InterPro" id="IPR000715">
    <property type="entry name" value="Glycosyl_transferase_4"/>
</dbReference>
<keyword evidence="9 11" id="KW-0131">Cell cycle</keyword>
<dbReference type="RefSeq" id="WP_106054910.1">
    <property type="nucleotide sequence ID" value="NZ_CALXOB010000031.1"/>
</dbReference>
<feature type="transmembrane region" description="Helical" evidence="11">
    <location>
        <begin position="292"/>
        <end position="312"/>
    </location>
</feature>
<dbReference type="GO" id="GO:0051301">
    <property type="term" value="P:cell division"/>
    <property type="evidence" value="ECO:0007669"/>
    <property type="project" value="UniProtKB-KW"/>
</dbReference>
<feature type="transmembrane region" description="Helical" evidence="11">
    <location>
        <begin position="76"/>
        <end position="95"/>
    </location>
</feature>
<dbReference type="InterPro" id="IPR003524">
    <property type="entry name" value="PNAcMuramoyl-5peptid_Trfase"/>
</dbReference>
<keyword evidence="11 13" id="KW-0479">Metal-binding</keyword>
<reference evidence="14 15" key="1">
    <citation type="submission" date="2019-08" db="EMBL/GenBank/DDBJ databases">
        <title>In-depth cultivation of the pig gut microbiome towards novel bacterial diversity and tailored functional studies.</title>
        <authorList>
            <person name="Wylensek D."/>
            <person name="Hitch T.C.A."/>
            <person name="Clavel T."/>
        </authorList>
    </citation>
    <scope>NUCLEOTIDE SEQUENCE [LARGE SCALE GENOMIC DNA]</scope>
    <source>
        <strain evidence="14 15">BBE-744-WT-12</strain>
    </source>
</reference>
<proteinExistence type="inferred from homology"/>
<feature type="transmembrane region" description="Helical" evidence="11">
    <location>
        <begin position="101"/>
        <end position="117"/>
    </location>
</feature>
<feature type="transmembrane region" description="Helical" evidence="11">
    <location>
        <begin position="342"/>
        <end position="361"/>
    </location>
</feature>
<evidence type="ECO:0000256" key="11">
    <source>
        <dbReference type="HAMAP-Rule" id="MF_00038"/>
    </source>
</evidence>
<dbReference type="CDD" id="cd06852">
    <property type="entry name" value="GT_MraY"/>
    <property type="match status" value="1"/>
</dbReference>
<evidence type="ECO:0000256" key="8">
    <source>
        <dbReference type="ARBA" id="ARBA00023136"/>
    </source>
</evidence>
<accession>A0A844FZ29</accession>
<feature type="binding site" evidence="13">
    <location>
        <position position="196"/>
    </location>
    <ligand>
        <name>Mg(2+)</name>
        <dbReference type="ChEBI" id="CHEBI:18420"/>
    </ligand>
</feature>
<sequence length="364" mass="39808">MLYLLSLLGNDFLPFRLFDYVTFRAGGAALTAFLIVILLGGRTARWLRRLNVRTSERLEGLVPAEFIDKEKSRTPCMGGILMIGGILISACFWNVMSSPISILLVVSTFAFALVGFYDDYRKVVYKDRDGLPGRYKLLCQIVIAGLGVWALFLMPEVGPYMDDFMVPFFKDPVLICTPWTVLVAVGTVVATSNAVNLTDGKDGLATGCTIFCTLTYAAFAYLMGHAVFANYLKVPFIPGAGEGMVFAAAVCGGCIGFLWHNCHPASMFMGDTGSLALGGAVGFLAVLVRQEVLLILVGGVFVMEAGSVMLQVPYFKLTGKRIFPCTPIHHTFERRGWTETQIVVRFWILSGVFALIALATLKLR</sequence>
<comment type="function">
    <text evidence="11">Catalyzes the initial step of the lipid cycle reactions in the biosynthesis of the cell wall peptidoglycan: transfers peptidoglycan precursor phospho-MurNAc-pentapeptide from UDP-MurNAc-pentapeptide onto the lipid carrier undecaprenyl phosphate, yielding undecaprenyl-pyrophosphoryl-MurNAc-pentapeptide, known as lipid I.</text>
</comment>
<evidence type="ECO:0000256" key="9">
    <source>
        <dbReference type="ARBA" id="ARBA00023306"/>
    </source>
</evidence>
<evidence type="ECO:0000256" key="10">
    <source>
        <dbReference type="ARBA" id="ARBA00023316"/>
    </source>
</evidence>
<evidence type="ECO:0000313" key="15">
    <source>
        <dbReference type="Proteomes" id="UP000435649"/>
    </source>
</evidence>
<dbReference type="GO" id="GO:0005886">
    <property type="term" value="C:plasma membrane"/>
    <property type="evidence" value="ECO:0007669"/>
    <property type="project" value="UniProtKB-SubCell"/>
</dbReference>
<dbReference type="PANTHER" id="PTHR22926:SF5">
    <property type="entry name" value="PHOSPHO-N-ACETYLMURAMOYL-PENTAPEPTIDE-TRANSFERASE HOMOLOG"/>
    <property type="match status" value="1"/>
</dbReference>
<comment type="subcellular location">
    <subcellularLocation>
        <location evidence="11">Cell membrane</location>
        <topology evidence="11">Multi-pass membrane protein</topology>
    </subcellularLocation>
    <subcellularLocation>
        <location evidence="1">Membrane</location>
        <topology evidence="1">Multi-pass membrane protein</topology>
    </subcellularLocation>
</comment>
<keyword evidence="2 11" id="KW-0132">Cell division</keyword>
<dbReference type="Pfam" id="PF00953">
    <property type="entry name" value="Glycos_transf_4"/>
    <property type="match status" value="1"/>
</dbReference>
<dbReference type="EMBL" id="VUNS01000002">
    <property type="protein sequence ID" value="MST95972.1"/>
    <property type="molecule type" value="Genomic_DNA"/>
</dbReference>
<gene>
    <name evidence="11 14" type="primary">mraY</name>
    <name evidence="14" type="ORF">FYJ85_02800</name>
</gene>
<comment type="catalytic activity">
    <reaction evidence="11">
        <text>UDP-N-acetyl-alpha-D-muramoyl-L-alanyl-gamma-D-glutamyl-meso-2,6-diaminopimeloyl-D-alanyl-D-alanine + di-trans,octa-cis-undecaprenyl phosphate = di-trans,octa-cis-undecaprenyl diphospho-N-acetyl-alpha-D-muramoyl-L-alanyl-D-glutamyl-meso-2,6-diaminopimeloyl-D-alanyl-D-alanine + UMP</text>
        <dbReference type="Rhea" id="RHEA:28386"/>
        <dbReference type="ChEBI" id="CHEBI:57865"/>
        <dbReference type="ChEBI" id="CHEBI:60392"/>
        <dbReference type="ChEBI" id="CHEBI:61386"/>
        <dbReference type="ChEBI" id="CHEBI:61387"/>
        <dbReference type="EC" id="2.7.8.13"/>
    </reaction>
</comment>
<comment type="similarity">
    <text evidence="11">Belongs to the glycosyltransferase 4 family. MraY subfamily.</text>
</comment>
<keyword evidence="8 11" id="KW-0472">Membrane</keyword>
<evidence type="ECO:0000256" key="6">
    <source>
        <dbReference type="ARBA" id="ARBA00022984"/>
    </source>
</evidence>
<feature type="transmembrane region" description="Helical" evidence="11">
    <location>
        <begin position="203"/>
        <end position="223"/>
    </location>
</feature>
<organism evidence="14 15">
    <name type="scientific">Victivallis lenta</name>
    <dbReference type="NCBI Taxonomy" id="2606640"/>
    <lineage>
        <taxon>Bacteria</taxon>
        <taxon>Pseudomonadati</taxon>
        <taxon>Lentisphaerota</taxon>
        <taxon>Lentisphaeria</taxon>
        <taxon>Victivallales</taxon>
        <taxon>Victivallaceae</taxon>
        <taxon>Victivallis</taxon>
    </lineage>
</organism>
<dbReference type="GO" id="GO:0008360">
    <property type="term" value="P:regulation of cell shape"/>
    <property type="evidence" value="ECO:0007669"/>
    <property type="project" value="UniProtKB-KW"/>
</dbReference>
<dbReference type="HAMAP" id="MF_00038">
    <property type="entry name" value="MraY"/>
    <property type="match status" value="1"/>
</dbReference>
<dbReference type="EC" id="2.7.8.13" evidence="11 12"/>
<name>A0A844FZ29_9BACT</name>
<keyword evidence="11 13" id="KW-0460">Magnesium</keyword>
<dbReference type="NCBIfam" id="TIGR00445">
    <property type="entry name" value="mraY"/>
    <property type="match status" value="1"/>
</dbReference>
<evidence type="ECO:0000256" key="2">
    <source>
        <dbReference type="ARBA" id="ARBA00022618"/>
    </source>
</evidence>
<keyword evidence="7 11" id="KW-1133">Transmembrane helix</keyword>
<keyword evidence="11" id="KW-1003">Cell membrane</keyword>
<keyword evidence="3 11" id="KW-0808">Transferase</keyword>
<keyword evidence="15" id="KW-1185">Reference proteome</keyword>
<feature type="transmembrane region" description="Helical" evidence="11">
    <location>
        <begin position="137"/>
        <end position="152"/>
    </location>
</feature>
<dbReference type="AlphaFoldDB" id="A0A844FZ29"/>
<dbReference type="Proteomes" id="UP000435649">
    <property type="component" value="Unassembled WGS sequence"/>
</dbReference>
<evidence type="ECO:0000256" key="7">
    <source>
        <dbReference type="ARBA" id="ARBA00022989"/>
    </source>
</evidence>
<feature type="transmembrane region" description="Helical" evidence="11">
    <location>
        <begin position="172"/>
        <end position="191"/>
    </location>
</feature>
<keyword evidence="6 11" id="KW-0573">Peptidoglycan synthesis</keyword>
<dbReference type="PANTHER" id="PTHR22926">
    <property type="entry name" value="PHOSPHO-N-ACETYLMURAMOYL-PENTAPEPTIDE-TRANSFERASE"/>
    <property type="match status" value="1"/>
</dbReference>
<protein>
    <recommendedName>
        <fullName evidence="11 12">Phospho-N-acetylmuramoyl-pentapeptide-transferase</fullName>
        <ecNumber evidence="11 12">2.7.8.13</ecNumber>
    </recommendedName>
    <alternativeName>
        <fullName evidence="11">UDP-MurNAc-pentapeptide phosphotransferase</fullName>
    </alternativeName>
</protein>
<feature type="transmembrane region" description="Helical" evidence="11">
    <location>
        <begin position="267"/>
        <end position="286"/>
    </location>
</feature>
<keyword evidence="10 11" id="KW-0961">Cell wall biogenesis/degradation</keyword>
<comment type="caution">
    <text evidence="14">The sequence shown here is derived from an EMBL/GenBank/DDBJ whole genome shotgun (WGS) entry which is preliminary data.</text>
</comment>
<evidence type="ECO:0000313" key="14">
    <source>
        <dbReference type="EMBL" id="MST95972.1"/>
    </source>
</evidence>
<feature type="transmembrane region" description="Helical" evidence="11">
    <location>
        <begin position="243"/>
        <end position="260"/>
    </location>
</feature>
<evidence type="ECO:0000256" key="12">
    <source>
        <dbReference type="NCBIfam" id="TIGR00445"/>
    </source>
</evidence>
<evidence type="ECO:0000256" key="4">
    <source>
        <dbReference type="ARBA" id="ARBA00022692"/>
    </source>
</evidence>
<keyword evidence="4 11" id="KW-0812">Transmembrane</keyword>
<dbReference type="GO" id="GO:0071555">
    <property type="term" value="P:cell wall organization"/>
    <property type="evidence" value="ECO:0007669"/>
    <property type="project" value="UniProtKB-KW"/>
</dbReference>